<dbReference type="Proteomes" id="UP000247810">
    <property type="component" value="Unassembled WGS sequence"/>
</dbReference>
<protein>
    <recommendedName>
        <fullName evidence="2">D-xylose reductase [NAD(P)H]</fullName>
        <ecNumber evidence="2">1.1.1.307</ecNumber>
    </recommendedName>
</protein>
<evidence type="ECO:0000259" key="9">
    <source>
        <dbReference type="Pfam" id="PF00248"/>
    </source>
</evidence>
<keyword evidence="4" id="KW-0560">Oxidoreductase</keyword>
<dbReference type="SUPFAM" id="SSF51430">
    <property type="entry name" value="NAD(P)-linked oxidoreductase"/>
    <property type="match status" value="1"/>
</dbReference>
<dbReference type="InterPro" id="IPR036812">
    <property type="entry name" value="NAD(P)_OxRdtase_dom_sf"/>
</dbReference>
<feature type="region of interest" description="Disordered" evidence="8">
    <location>
        <begin position="1"/>
        <end position="30"/>
    </location>
</feature>
<dbReference type="InterPro" id="IPR020471">
    <property type="entry name" value="AKR"/>
</dbReference>
<feature type="compositionally biased region" description="Basic and acidic residues" evidence="8">
    <location>
        <begin position="1"/>
        <end position="12"/>
    </location>
</feature>
<name>A0A319EY27_9EURO</name>
<evidence type="ECO:0000256" key="7">
    <source>
        <dbReference type="ARBA" id="ARBA00049485"/>
    </source>
</evidence>
<keyword evidence="3" id="KW-0521">NADP</keyword>
<evidence type="ECO:0000256" key="2">
    <source>
        <dbReference type="ARBA" id="ARBA00012845"/>
    </source>
</evidence>
<evidence type="ECO:0000256" key="8">
    <source>
        <dbReference type="SAM" id="MobiDB-lite"/>
    </source>
</evidence>
<organism evidence="10 11">
    <name type="scientific">Aspergillus ellipticus CBS 707.79</name>
    <dbReference type="NCBI Taxonomy" id="1448320"/>
    <lineage>
        <taxon>Eukaryota</taxon>
        <taxon>Fungi</taxon>
        <taxon>Dikarya</taxon>
        <taxon>Ascomycota</taxon>
        <taxon>Pezizomycotina</taxon>
        <taxon>Eurotiomycetes</taxon>
        <taxon>Eurotiomycetidae</taxon>
        <taxon>Eurotiales</taxon>
        <taxon>Aspergillaceae</taxon>
        <taxon>Aspergillus</taxon>
        <taxon>Aspergillus subgen. Circumdati</taxon>
    </lineage>
</organism>
<dbReference type="PROSITE" id="PS00798">
    <property type="entry name" value="ALDOKETO_REDUCTASE_1"/>
    <property type="match status" value="1"/>
</dbReference>
<dbReference type="VEuPathDB" id="FungiDB:BO71DRAFT_164028"/>
<dbReference type="Pfam" id="PF00248">
    <property type="entry name" value="Aldo_ket_red"/>
    <property type="match status" value="1"/>
</dbReference>
<dbReference type="OrthoDB" id="416253at2759"/>
<dbReference type="PANTHER" id="PTHR43827:SF3">
    <property type="entry name" value="NADP-DEPENDENT OXIDOREDUCTASE DOMAIN-CONTAINING PROTEIN"/>
    <property type="match status" value="1"/>
</dbReference>
<comment type="similarity">
    <text evidence="1">Belongs to the aldo/keto reductase family.</text>
</comment>
<evidence type="ECO:0000256" key="5">
    <source>
        <dbReference type="ARBA" id="ARBA00025065"/>
    </source>
</evidence>
<dbReference type="EMBL" id="KZ825834">
    <property type="protein sequence ID" value="PYH96712.1"/>
    <property type="molecule type" value="Genomic_DNA"/>
</dbReference>
<comment type="catalytic activity">
    <reaction evidence="6">
        <text>xylitol + NADP(+) = D-xylose + NADPH + H(+)</text>
        <dbReference type="Rhea" id="RHEA:27445"/>
        <dbReference type="ChEBI" id="CHEBI:15378"/>
        <dbReference type="ChEBI" id="CHEBI:17151"/>
        <dbReference type="ChEBI" id="CHEBI:53455"/>
        <dbReference type="ChEBI" id="CHEBI:57783"/>
        <dbReference type="ChEBI" id="CHEBI:58349"/>
        <dbReference type="EC" id="1.1.1.307"/>
    </reaction>
</comment>
<dbReference type="AlphaFoldDB" id="A0A319EY27"/>
<feature type="domain" description="NADP-dependent oxidoreductase" evidence="9">
    <location>
        <begin position="77"/>
        <end position="129"/>
    </location>
</feature>
<comment type="function">
    <text evidence="5">Catalyzes the initial reaction in the xylose utilization pathway by reducing D-xylose into xylitol. Xylose is a major component of hemicelluloses such as xylan. Most fungi utilize D-xylose via three enzymatic reactions, xylose reductase (XR), xylitol dehydrogenase (XDH), and xylulokinase, to form xylulose 5-phosphate, which enters pentose phosphate pathway.</text>
</comment>
<evidence type="ECO:0000256" key="3">
    <source>
        <dbReference type="ARBA" id="ARBA00022857"/>
    </source>
</evidence>
<feature type="compositionally biased region" description="Polar residues" evidence="8">
    <location>
        <begin position="18"/>
        <end position="29"/>
    </location>
</feature>
<dbReference type="EC" id="1.1.1.307" evidence="2"/>
<evidence type="ECO:0000313" key="10">
    <source>
        <dbReference type="EMBL" id="PYH96712.1"/>
    </source>
</evidence>
<keyword evidence="11" id="KW-1185">Reference proteome</keyword>
<dbReference type="Gene3D" id="3.20.20.100">
    <property type="entry name" value="NADP-dependent oxidoreductase domain"/>
    <property type="match status" value="1"/>
</dbReference>
<accession>A0A319EY27</accession>
<comment type="catalytic activity">
    <reaction evidence="7">
        <text>xylitol + NAD(+) = D-xylose + NADH + H(+)</text>
        <dbReference type="Rhea" id="RHEA:27441"/>
        <dbReference type="ChEBI" id="CHEBI:15378"/>
        <dbReference type="ChEBI" id="CHEBI:17151"/>
        <dbReference type="ChEBI" id="CHEBI:53455"/>
        <dbReference type="ChEBI" id="CHEBI:57540"/>
        <dbReference type="ChEBI" id="CHEBI:57945"/>
        <dbReference type="EC" id="1.1.1.307"/>
    </reaction>
</comment>
<dbReference type="InterPro" id="IPR018170">
    <property type="entry name" value="Aldo/ket_reductase_CS"/>
</dbReference>
<proteinExistence type="inferred from homology"/>
<dbReference type="STRING" id="1448320.A0A319EY27"/>
<evidence type="ECO:0000256" key="6">
    <source>
        <dbReference type="ARBA" id="ARBA00047534"/>
    </source>
</evidence>
<dbReference type="InterPro" id="IPR023210">
    <property type="entry name" value="NADP_OxRdtase_dom"/>
</dbReference>
<evidence type="ECO:0000313" key="11">
    <source>
        <dbReference type="Proteomes" id="UP000247810"/>
    </source>
</evidence>
<evidence type="ECO:0000256" key="4">
    <source>
        <dbReference type="ARBA" id="ARBA00023002"/>
    </source>
</evidence>
<gene>
    <name evidence="10" type="ORF">BO71DRAFT_164028</name>
</gene>
<dbReference type="GO" id="GO:0051596">
    <property type="term" value="P:methylglyoxal catabolic process"/>
    <property type="evidence" value="ECO:0007669"/>
    <property type="project" value="TreeGrafter"/>
</dbReference>
<reference evidence="10 11" key="1">
    <citation type="submission" date="2018-02" db="EMBL/GenBank/DDBJ databases">
        <title>The genomes of Aspergillus section Nigri reveals drivers in fungal speciation.</title>
        <authorList>
            <consortium name="DOE Joint Genome Institute"/>
            <person name="Vesth T.C."/>
            <person name="Nybo J."/>
            <person name="Theobald S."/>
            <person name="Brandl J."/>
            <person name="Frisvad J.C."/>
            <person name="Nielsen K.F."/>
            <person name="Lyhne E.K."/>
            <person name="Kogle M.E."/>
            <person name="Kuo A."/>
            <person name="Riley R."/>
            <person name="Clum A."/>
            <person name="Nolan M."/>
            <person name="Lipzen A."/>
            <person name="Salamov A."/>
            <person name="Henrissat B."/>
            <person name="Wiebenga A."/>
            <person name="De vries R.P."/>
            <person name="Grigoriev I.V."/>
            <person name="Mortensen U.H."/>
            <person name="Andersen M.R."/>
            <person name="Baker S.E."/>
        </authorList>
    </citation>
    <scope>NUCLEOTIDE SEQUENCE [LARGE SCALE GENOMIC DNA]</scope>
    <source>
        <strain evidence="10 11">CBS 707.79</strain>
    </source>
</reference>
<dbReference type="PANTHER" id="PTHR43827">
    <property type="entry name" value="2,5-DIKETO-D-GLUCONIC ACID REDUCTASE"/>
    <property type="match status" value="1"/>
</dbReference>
<sequence length="130" mass="14177">MGAHFMSHEQGRKPQYHSMPSSLESEQTPTPSPDFYVIYWNFNPKKHLAPLDTSKMALPNMTEKRHPLNTGASISAIGLGTWQSQPGEVGKAVEAALRAGYRHIDTAAAYGNEAEVGDGIKASGVPREDR</sequence>
<dbReference type="GO" id="GO:1990002">
    <property type="term" value="F:methylglyoxal reductase (NADPH) (acetol producing) activity"/>
    <property type="evidence" value="ECO:0007669"/>
    <property type="project" value="TreeGrafter"/>
</dbReference>
<evidence type="ECO:0000256" key="1">
    <source>
        <dbReference type="ARBA" id="ARBA00007905"/>
    </source>
</evidence>